<sequence length="274" mass="31293">MKRLKSVSAVFMIAVLCSVSVQIQGRISSYMDIRCSHLREYSYFQHYNQNHFFNQFELSEVWRDGAPYYELFAPDERIKVQVNREQTRAAVYYLGKSVTFPIYGFLSANANVYLADITEDGFCELIYNEPVSGIDGNNGNCVVVDLRRMELITYEEDVSCFVPRIKIEPVRQAGKKTICKATDANHHIYFGEVNGNIQEVTEAVWNNSKLTVEYDVSQKKLKGYACFSAKGGKDIFGDISGCYTYNVDKKRLELGEMYSVTVWNPVIQNEKGEG</sequence>
<dbReference type="Proteomes" id="UP000199800">
    <property type="component" value="Unassembled WGS sequence"/>
</dbReference>
<dbReference type="STRING" id="29364.SAMN04487772_11152"/>
<keyword evidence="3" id="KW-1185">Reference proteome</keyword>
<evidence type="ECO:0000256" key="1">
    <source>
        <dbReference type="SAM" id="SignalP"/>
    </source>
</evidence>
<feature type="chain" id="PRO_5011761090" evidence="1">
    <location>
        <begin position="24"/>
        <end position="274"/>
    </location>
</feature>
<dbReference type="RefSeq" id="WP_092477868.1">
    <property type="nucleotide sequence ID" value="NZ_FOHN01000011.1"/>
</dbReference>
<feature type="signal peptide" evidence="1">
    <location>
        <begin position="1"/>
        <end position="23"/>
    </location>
</feature>
<evidence type="ECO:0000313" key="3">
    <source>
        <dbReference type="Proteomes" id="UP000199800"/>
    </source>
</evidence>
<name>A0A1I0CSV6_9FIRM</name>
<accession>A0A1I0CSV6</accession>
<protein>
    <submittedName>
        <fullName evidence="2">Uncharacterized protein</fullName>
    </submittedName>
</protein>
<proteinExistence type="predicted"/>
<gene>
    <name evidence="2" type="ORF">SAMN04487772_11152</name>
</gene>
<evidence type="ECO:0000313" key="2">
    <source>
        <dbReference type="EMBL" id="SET22870.1"/>
    </source>
</evidence>
<organism evidence="2 3">
    <name type="scientific">[Clostridium] polysaccharolyticum</name>
    <dbReference type="NCBI Taxonomy" id="29364"/>
    <lineage>
        <taxon>Bacteria</taxon>
        <taxon>Bacillati</taxon>
        <taxon>Bacillota</taxon>
        <taxon>Clostridia</taxon>
        <taxon>Lachnospirales</taxon>
        <taxon>Lachnospiraceae</taxon>
    </lineage>
</organism>
<keyword evidence="1" id="KW-0732">Signal</keyword>
<dbReference type="EMBL" id="FOHN01000011">
    <property type="protein sequence ID" value="SET22870.1"/>
    <property type="molecule type" value="Genomic_DNA"/>
</dbReference>
<reference evidence="2 3" key="1">
    <citation type="submission" date="2016-10" db="EMBL/GenBank/DDBJ databases">
        <authorList>
            <person name="de Groot N.N."/>
        </authorList>
    </citation>
    <scope>NUCLEOTIDE SEQUENCE [LARGE SCALE GENOMIC DNA]</scope>
    <source>
        <strain evidence="2 3">DSM 1801</strain>
    </source>
</reference>
<dbReference type="AlphaFoldDB" id="A0A1I0CSV6"/>